<organism evidence="2 3">
    <name type="scientific">Robertmurraya beringensis</name>
    <dbReference type="NCBI Taxonomy" id="641660"/>
    <lineage>
        <taxon>Bacteria</taxon>
        <taxon>Bacillati</taxon>
        <taxon>Bacillota</taxon>
        <taxon>Bacilli</taxon>
        <taxon>Bacillales</taxon>
        <taxon>Bacillaceae</taxon>
        <taxon>Robertmurraya</taxon>
    </lineage>
</organism>
<evidence type="ECO:0000313" key="2">
    <source>
        <dbReference type="EMBL" id="MFC0474411.1"/>
    </source>
</evidence>
<feature type="transmembrane region" description="Helical" evidence="1">
    <location>
        <begin position="106"/>
        <end position="127"/>
    </location>
</feature>
<comment type="caution">
    <text evidence="2">The sequence shown here is derived from an EMBL/GenBank/DDBJ whole genome shotgun (WGS) entry which is preliminary data.</text>
</comment>
<dbReference type="RefSeq" id="WP_160547431.1">
    <property type="nucleotide sequence ID" value="NZ_JBHLUU010000015.1"/>
</dbReference>
<dbReference type="EMBL" id="JBHLUU010000015">
    <property type="protein sequence ID" value="MFC0474411.1"/>
    <property type="molecule type" value="Genomic_DNA"/>
</dbReference>
<keyword evidence="1" id="KW-0472">Membrane</keyword>
<gene>
    <name evidence="2" type="ORF">ACFFHF_03750</name>
</gene>
<name>A0ABV6KM68_9BACI</name>
<feature type="transmembrane region" description="Helical" evidence="1">
    <location>
        <begin position="54"/>
        <end position="72"/>
    </location>
</feature>
<keyword evidence="1" id="KW-0812">Transmembrane</keyword>
<evidence type="ECO:0000313" key="3">
    <source>
        <dbReference type="Proteomes" id="UP001589738"/>
    </source>
</evidence>
<reference evidence="2 3" key="1">
    <citation type="submission" date="2024-09" db="EMBL/GenBank/DDBJ databases">
        <authorList>
            <person name="Sun Q."/>
            <person name="Mori K."/>
        </authorList>
    </citation>
    <scope>NUCLEOTIDE SEQUENCE [LARGE SCALE GENOMIC DNA]</scope>
    <source>
        <strain evidence="2 3">CGMCC 1.9126</strain>
    </source>
</reference>
<keyword evidence="3" id="KW-1185">Reference proteome</keyword>
<feature type="transmembrane region" description="Helical" evidence="1">
    <location>
        <begin position="133"/>
        <end position="149"/>
    </location>
</feature>
<dbReference type="Proteomes" id="UP001589738">
    <property type="component" value="Unassembled WGS sequence"/>
</dbReference>
<proteinExistence type="predicted"/>
<accession>A0ABV6KM68</accession>
<protein>
    <submittedName>
        <fullName evidence="2">Uncharacterized protein</fullName>
    </submittedName>
</protein>
<feature type="transmembrane region" description="Helical" evidence="1">
    <location>
        <begin position="156"/>
        <end position="174"/>
    </location>
</feature>
<keyword evidence="1" id="KW-1133">Transmembrane helix</keyword>
<sequence length="175" mass="20162">MSDNRKEIIVKEIQYWKETKLLPEQYCNFLLALYTEGEQINGKKVGKRSIKKKFLLAYTPLLLVPFGIFIYFTELSFFLQTTLYALLLLFGFGASFYFFRKATDFIIPMISTALIALLCSVDLATYFFPNNHVSLYVIITLNCIVWFIIGKKAKLLYFSISSILGLLLLIGSIFI</sequence>
<feature type="transmembrane region" description="Helical" evidence="1">
    <location>
        <begin position="78"/>
        <end position="99"/>
    </location>
</feature>
<evidence type="ECO:0000256" key="1">
    <source>
        <dbReference type="SAM" id="Phobius"/>
    </source>
</evidence>